<proteinExistence type="evidence at transcript level"/>
<organism evidence="2">
    <name type="scientific">Phallusia mammillata</name>
    <dbReference type="NCBI Taxonomy" id="59560"/>
    <lineage>
        <taxon>Eukaryota</taxon>
        <taxon>Metazoa</taxon>
        <taxon>Chordata</taxon>
        <taxon>Tunicata</taxon>
        <taxon>Ascidiacea</taxon>
        <taxon>Phlebobranchia</taxon>
        <taxon>Ascidiidae</taxon>
        <taxon>Phallusia</taxon>
    </lineage>
</organism>
<dbReference type="PANTHER" id="PTHR12069">
    <property type="entry name" value="DNA-DIRECTED RNA POLYMERASES III 80 KDA POLYPEPTIDE RNA POLYMERASE III SUBUNIT 5"/>
    <property type="match status" value="1"/>
</dbReference>
<sequence length="648" mass="72300">MEVKDEEGDEVVAELDVFLTKNLSDNIKLLQYPICKRKATFSSDARLVARVKPKHQKLELEVLLDVSSPNYDQSKGEQIAINVDGCAGTSSEGMAFDSSVMDTQVLSSSCIPQCGRRYAAATISAGQVHLTPISEVMQMRPSFRYMDRAEKRAIQAAQMKAQAESGNSSQDEAEDAKAVTVRFKGAETEAARVARERSYAAYEKNLHEEKWISATIHPKDDVHSKRERNLMFCTQEYTHGSNVDNEDFGQMMLSASDYLKSIVPNYISAETDSIVNPTNVLSLANLQTMSLPEQLRAVMCNVKIIHFSHLLRLLPGSPEPNSVVRSLQSYAVLVQGCWIVKSEILYPTKTLSPVSGTPCELVCKARDYILCLFSYDKYLVRRELIKKLKVPSEEVKSILEQIAVMKTGHGWHLRLEPDTHFMEQYPEVCERQSMVWSARYKQLDQQLQISGASSKKITEKHEPQKATKKKPTTHKPEKTASKHESGAQNDINLGENLDTKMTISQGPVFDDSSMCVDNSTGGFENMLQKLDDNEPMEVQFSTESVTVEYTDLNTHNPFVIPEAVGIGGAIKMINGADQQNQPNYTNLIEALPQTAAGFSPSINMESVNSTVQLVAKQMCQQNMPFDHVKIDTTSKDLLFHNNNGGDPH</sequence>
<name>A0A6F9DNN1_9ASCI</name>
<feature type="compositionally biased region" description="Basic and acidic residues" evidence="1">
    <location>
        <begin position="474"/>
        <end position="485"/>
    </location>
</feature>
<evidence type="ECO:0000256" key="1">
    <source>
        <dbReference type="SAM" id="MobiDB-lite"/>
    </source>
</evidence>
<evidence type="ECO:0000313" key="2">
    <source>
        <dbReference type="EMBL" id="CAB3265034.1"/>
    </source>
</evidence>
<dbReference type="GO" id="GO:0042797">
    <property type="term" value="P:tRNA transcription by RNA polymerase III"/>
    <property type="evidence" value="ECO:0007669"/>
    <property type="project" value="TreeGrafter"/>
</dbReference>
<keyword evidence="2" id="KW-0240">DNA-directed RNA polymerase</keyword>
<reference evidence="2" key="1">
    <citation type="submission" date="2020-04" db="EMBL/GenBank/DDBJ databases">
        <authorList>
            <person name="Neveu A P."/>
        </authorList>
    </citation>
    <scope>NUCLEOTIDE SEQUENCE</scope>
    <source>
        <tissue evidence="2">Whole embryo</tissue>
    </source>
</reference>
<dbReference type="InterPro" id="IPR006886">
    <property type="entry name" value="RNA_pol_III_Rpc5"/>
</dbReference>
<keyword evidence="2" id="KW-0804">Transcription</keyword>
<dbReference type="AlphaFoldDB" id="A0A6F9DNN1"/>
<accession>A0A6F9DNN1</accession>
<feature type="region of interest" description="Disordered" evidence="1">
    <location>
        <begin position="451"/>
        <end position="491"/>
    </location>
</feature>
<dbReference type="GO" id="GO:0005666">
    <property type="term" value="C:RNA polymerase III complex"/>
    <property type="evidence" value="ECO:0007669"/>
    <property type="project" value="TreeGrafter"/>
</dbReference>
<protein>
    <submittedName>
        <fullName evidence="2">DNA-directed RNA polymerase III subunit RPC5-like</fullName>
    </submittedName>
</protein>
<gene>
    <name evidence="2" type="primary">Polr3e</name>
</gene>
<dbReference type="Pfam" id="PF04801">
    <property type="entry name" value="RPC5"/>
    <property type="match status" value="1"/>
</dbReference>
<feature type="compositionally biased region" description="Basic and acidic residues" evidence="1">
    <location>
        <begin position="456"/>
        <end position="465"/>
    </location>
</feature>
<dbReference type="PANTHER" id="PTHR12069:SF0">
    <property type="entry name" value="DNA-DIRECTED RNA POLYMERASE III SUBUNIT RPC5"/>
    <property type="match status" value="1"/>
</dbReference>
<dbReference type="EMBL" id="LR789172">
    <property type="protein sequence ID" value="CAB3265034.1"/>
    <property type="molecule type" value="mRNA"/>
</dbReference>